<dbReference type="Proteomes" id="UP000009097">
    <property type="component" value="Unassembled WGS sequence"/>
</dbReference>
<reference evidence="1" key="2">
    <citation type="journal article" date="2010" name="Nature">
        <title>Comparative genomics reveals mobile pathogenicity chromosomes in Fusarium.</title>
        <authorList>
            <person name="Ma L.J."/>
            <person name="van der Does H.C."/>
            <person name="Borkovich K.A."/>
            <person name="Coleman J.J."/>
            <person name="Daboussi M.J."/>
            <person name="Di Pietro A."/>
            <person name="Dufresne M."/>
            <person name="Freitag M."/>
            <person name="Grabherr M."/>
            <person name="Henrissat B."/>
            <person name="Houterman P.M."/>
            <person name="Kang S."/>
            <person name="Shim W.B."/>
            <person name="Woloshuk C."/>
            <person name="Xie X."/>
            <person name="Xu J.R."/>
            <person name="Antoniw J."/>
            <person name="Baker S.E."/>
            <person name="Bluhm B.H."/>
            <person name="Breakspear A."/>
            <person name="Brown D.W."/>
            <person name="Butchko R.A."/>
            <person name="Chapman S."/>
            <person name="Coulson R."/>
            <person name="Coutinho P.M."/>
            <person name="Danchin E.G."/>
            <person name="Diener A."/>
            <person name="Gale L.R."/>
            <person name="Gardiner D.M."/>
            <person name="Goff S."/>
            <person name="Hammond-Kosack K.E."/>
            <person name="Hilburn K."/>
            <person name="Hua-Van A."/>
            <person name="Jonkers W."/>
            <person name="Kazan K."/>
            <person name="Kodira C.D."/>
            <person name="Koehrsen M."/>
            <person name="Kumar L."/>
            <person name="Lee Y.H."/>
            <person name="Li L."/>
            <person name="Manners J.M."/>
            <person name="Miranda-Saavedra D."/>
            <person name="Mukherjee M."/>
            <person name="Park G."/>
            <person name="Park J."/>
            <person name="Park S.Y."/>
            <person name="Proctor R.H."/>
            <person name="Regev A."/>
            <person name="Ruiz-Roldan M.C."/>
            <person name="Sain D."/>
            <person name="Sakthikumar S."/>
            <person name="Sykes S."/>
            <person name="Schwartz D.C."/>
            <person name="Turgeon B.G."/>
            <person name="Wapinski I."/>
            <person name="Yoder O."/>
            <person name="Young S."/>
            <person name="Zeng Q."/>
            <person name="Zhou S."/>
            <person name="Galagan J."/>
            <person name="Cuomo C.A."/>
            <person name="Kistler H.C."/>
            <person name="Rep M."/>
        </authorList>
    </citation>
    <scope>NUCLEOTIDE SEQUENCE [LARGE SCALE GENOMIC DNA]</scope>
    <source>
        <strain evidence="1">4287</strain>
    </source>
</reference>
<dbReference type="GeneID" id="28953740"/>
<proteinExistence type="predicted"/>
<evidence type="ECO:0000313" key="2">
    <source>
        <dbReference type="Proteomes" id="UP000009097"/>
    </source>
</evidence>
<organism evidence="1 2">
    <name type="scientific">Fusarium oxysporum f. sp. lycopersici (strain 4287 / CBS 123668 / FGSC 9935 / NRRL 34936)</name>
    <name type="common">Fusarium vascular wilt of tomato</name>
    <dbReference type="NCBI Taxonomy" id="426428"/>
    <lineage>
        <taxon>Eukaryota</taxon>
        <taxon>Fungi</taxon>
        <taxon>Dikarya</taxon>
        <taxon>Ascomycota</taxon>
        <taxon>Pezizomycotina</taxon>
        <taxon>Sordariomycetes</taxon>
        <taxon>Hypocreomycetidae</taxon>
        <taxon>Hypocreales</taxon>
        <taxon>Nectriaceae</taxon>
        <taxon>Fusarium</taxon>
        <taxon>Fusarium oxysporum species complex</taxon>
    </lineage>
</organism>
<dbReference type="KEGG" id="fox:FOXG_12401"/>
<gene>
    <name evidence="1" type="ORF">FOXG_12401</name>
</gene>
<name>A0A0J9VRH4_FUSO4</name>
<protein>
    <submittedName>
        <fullName evidence="1">Uncharacterized protein</fullName>
    </submittedName>
</protein>
<dbReference type="VEuPathDB" id="FungiDB:FOXG_12401"/>
<dbReference type="OrthoDB" id="5062902at2759"/>
<dbReference type="AlphaFoldDB" id="A0A0J9VRH4"/>
<sequence length="190" mass="21051">MNISDTYTGNKVPQATNRAMNDQAAHVLHEWMALGRALTESPKIIQTQFCLCLQILGLTLLERYDGTMANALLGLGETEIISTLSEDSEAEYENLASLDQDDINLAFHYIALMRILLEEAGGEEAHMQREYYDSTYSATQNQVIYGAASEVCAGRPLAISAIKELLEICSAALETDWIIVEREPKEGKMS</sequence>
<reference evidence="1" key="1">
    <citation type="submission" date="2007-04" db="EMBL/GenBank/DDBJ databases">
        <authorList>
            <consortium name="The Broad Institute Genome Sequencing Platform"/>
            <person name="Birren B."/>
            <person name="Lander E."/>
            <person name="Galagan J."/>
            <person name="Nusbaum C."/>
            <person name="Devon K."/>
            <person name="Ma L.-J."/>
            <person name="Jaffe D."/>
            <person name="Butler J."/>
            <person name="Alvarez P."/>
            <person name="Gnerre S."/>
            <person name="Grabherr M."/>
            <person name="Kleber M."/>
            <person name="Mauceli E."/>
            <person name="Brockman W."/>
            <person name="MacCallum I.A."/>
            <person name="Young S."/>
            <person name="LaButti K."/>
            <person name="DeCaprio D."/>
            <person name="Crawford M."/>
            <person name="Koehrsen M."/>
            <person name="Engels R."/>
            <person name="Montgomery P."/>
            <person name="Pearson M."/>
            <person name="Howarth C."/>
            <person name="Larson L."/>
            <person name="White J."/>
            <person name="O'Leary S."/>
            <person name="Kodira C."/>
            <person name="Zeng Q."/>
            <person name="Yandava C."/>
            <person name="Alvarado L."/>
            <person name="Kistler C."/>
            <person name="Shim W.-B."/>
            <person name="Kang S."/>
            <person name="Woloshuk C."/>
        </authorList>
    </citation>
    <scope>NUCLEOTIDE SEQUENCE</scope>
    <source>
        <strain evidence="1">4287</strain>
    </source>
</reference>
<dbReference type="RefSeq" id="XP_018251639.1">
    <property type="nucleotide sequence ID" value="XM_018392169.1"/>
</dbReference>
<accession>A0A0J9VRH4</accession>
<evidence type="ECO:0000313" key="1">
    <source>
        <dbReference type="EMBL" id="KNB13594.1"/>
    </source>
</evidence>
<dbReference type="EMBL" id="DS231713">
    <property type="protein sequence ID" value="KNB13594.1"/>
    <property type="molecule type" value="Genomic_DNA"/>
</dbReference>